<evidence type="ECO:0000313" key="1">
    <source>
        <dbReference type="EMBL" id="OJJ24095.1"/>
    </source>
</evidence>
<dbReference type="EMBL" id="MLAW01000038">
    <property type="protein sequence ID" value="OJJ24095.1"/>
    <property type="molecule type" value="Genomic_DNA"/>
</dbReference>
<reference evidence="1" key="1">
    <citation type="submission" date="2016-10" db="EMBL/GenBank/DDBJ databases">
        <title>CRISPR-Cas defence system in Roseofilum reptotaenium: evidence of a bacteriophage-cyanobacterium arms race in the coral black band disease.</title>
        <authorList>
            <person name="Buerger P."/>
            <person name="Wood-Charlson E.M."/>
            <person name="Weynberg K.D."/>
            <person name="Willis B."/>
            <person name="Van Oppen M.J."/>
        </authorList>
    </citation>
    <scope>NUCLEOTIDE SEQUENCE [LARGE SCALE GENOMIC DNA]</scope>
    <source>
        <strain evidence="1">AO1-A</strain>
    </source>
</reference>
<organism evidence="1 2">
    <name type="scientific">Roseofilum reptotaenium AO1-A</name>
    <dbReference type="NCBI Taxonomy" id="1925591"/>
    <lineage>
        <taxon>Bacteria</taxon>
        <taxon>Bacillati</taxon>
        <taxon>Cyanobacteriota</taxon>
        <taxon>Cyanophyceae</taxon>
        <taxon>Desertifilales</taxon>
        <taxon>Desertifilaceae</taxon>
        <taxon>Roseofilum</taxon>
    </lineage>
</organism>
<comment type="caution">
    <text evidence="1">The sequence shown here is derived from an EMBL/GenBank/DDBJ whole genome shotgun (WGS) entry which is preliminary data.</text>
</comment>
<dbReference type="AlphaFoldDB" id="A0A1L9QN52"/>
<sequence length="96" mass="10905">MEINDISDRLVVALLGFGYREDGSDILVFIETEDSEPTTDHQWRVDIGEPFLQIDRIQEGKIVQTWKAWSSGLAIGEIWIDAKLSDDGWDLDLSLP</sequence>
<dbReference type="STRING" id="1925591.BI308_18660"/>
<keyword evidence="2" id="KW-1185">Reference proteome</keyword>
<gene>
    <name evidence="1" type="ORF">BI308_18660</name>
</gene>
<proteinExistence type="predicted"/>
<protein>
    <submittedName>
        <fullName evidence="1">Uncharacterized protein</fullName>
    </submittedName>
</protein>
<name>A0A1L9QN52_9CYAN</name>
<accession>A0A1L9QN52</accession>
<dbReference type="Proteomes" id="UP000183940">
    <property type="component" value="Unassembled WGS sequence"/>
</dbReference>
<evidence type="ECO:0000313" key="2">
    <source>
        <dbReference type="Proteomes" id="UP000183940"/>
    </source>
</evidence>